<reference evidence="4 5" key="1">
    <citation type="submission" date="2020-07" db="EMBL/GenBank/DDBJ databases">
        <title>Genomic Encyclopedia of Type Strains, Phase IV (KMG-IV): sequencing the most valuable type-strain genomes for metagenomic binning, comparative biology and taxonomic classification.</title>
        <authorList>
            <person name="Goeker M."/>
        </authorList>
    </citation>
    <scope>NUCLEOTIDE SEQUENCE [LARGE SCALE GENOMIC DNA]</scope>
    <source>
        <strain evidence="4 5">DSM 25220</strain>
    </source>
</reference>
<dbReference type="InterPro" id="IPR000086">
    <property type="entry name" value="NUDIX_hydrolase_dom"/>
</dbReference>
<dbReference type="InterPro" id="IPR015797">
    <property type="entry name" value="NUDIX_hydrolase-like_dom_sf"/>
</dbReference>
<protein>
    <submittedName>
        <fullName evidence="4">8-oxo-dGTP pyrophosphatase MutT (NUDIX family)</fullName>
    </submittedName>
</protein>
<dbReference type="EMBL" id="JACDUU010000008">
    <property type="protein sequence ID" value="MBA2872733.1"/>
    <property type="molecule type" value="Genomic_DNA"/>
</dbReference>
<comment type="caution">
    <text evidence="4">The sequence shown here is derived from an EMBL/GenBank/DDBJ whole genome shotgun (WGS) entry which is preliminary data.</text>
</comment>
<evidence type="ECO:0000256" key="2">
    <source>
        <dbReference type="ARBA" id="ARBA00022801"/>
    </source>
</evidence>
<dbReference type="Gene3D" id="3.90.79.10">
    <property type="entry name" value="Nucleoside Triphosphate Pyrophosphohydrolase"/>
    <property type="match status" value="1"/>
</dbReference>
<evidence type="ECO:0000259" key="3">
    <source>
        <dbReference type="PROSITE" id="PS51462"/>
    </source>
</evidence>
<dbReference type="AlphaFoldDB" id="A0A7V9Z278"/>
<evidence type="ECO:0000313" key="5">
    <source>
        <dbReference type="Proteomes" id="UP000580891"/>
    </source>
</evidence>
<dbReference type="GO" id="GO:0016787">
    <property type="term" value="F:hydrolase activity"/>
    <property type="evidence" value="ECO:0007669"/>
    <property type="project" value="UniProtKB-KW"/>
</dbReference>
<gene>
    <name evidence="4" type="ORF">HNQ85_003045</name>
</gene>
<feature type="domain" description="Nudix hydrolase" evidence="3">
    <location>
        <begin position="42"/>
        <end position="181"/>
    </location>
</feature>
<evidence type="ECO:0000256" key="1">
    <source>
        <dbReference type="ARBA" id="ARBA00001946"/>
    </source>
</evidence>
<proteinExistence type="predicted"/>
<comment type="cofactor">
    <cofactor evidence="1">
        <name>Mg(2+)</name>
        <dbReference type="ChEBI" id="CHEBI:18420"/>
    </cofactor>
</comment>
<accession>A0A7V9Z278</accession>
<keyword evidence="2" id="KW-0378">Hydrolase</keyword>
<dbReference type="Proteomes" id="UP000580891">
    <property type="component" value="Unassembled WGS sequence"/>
</dbReference>
<organism evidence="4 5">
    <name type="scientific">[Anoxybacillus] calidus</name>
    <dbReference type="NCBI Taxonomy" id="575178"/>
    <lineage>
        <taxon>Bacteria</taxon>
        <taxon>Bacillati</taxon>
        <taxon>Bacillota</taxon>
        <taxon>Bacilli</taxon>
        <taxon>Bacillales</taxon>
        <taxon>Anoxybacillaceae</taxon>
        <taxon>Paranoxybacillus</taxon>
    </lineage>
</organism>
<dbReference type="PANTHER" id="PTHR43046:SF14">
    <property type="entry name" value="MUTT_NUDIX FAMILY PROTEIN"/>
    <property type="match status" value="1"/>
</dbReference>
<dbReference type="Pfam" id="PF00293">
    <property type="entry name" value="NUDIX"/>
    <property type="match status" value="1"/>
</dbReference>
<dbReference type="SUPFAM" id="SSF55811">
    <property type="entry name" value="Nudix"/>
    <property type="match status" value="1"/>
</dbReference>
<dbReference type="CDD" id="cd18880">
    <property type="entry name" value="NUDIX_ADPRase"/>
    <property type="match status" value="1"/>
</dbReference>
<sequence length="195" mass="22639">MDLNARQIIKVEKEEAGWEVSSLFVEYSKYILYERRENDFMYHIRVRACALIIENDAVLLVEFEDENGVHYNLPAGGVEKGESLIEAVKREAWEEAAIEVEVGPIAFVHEMAPHLLSKSSDTTIHQISIIFDCKRKEHSVPKLPETRDLNQTGVKWIPLSKLHEIILYPNIKQHIIEYAKNRKTLELIEEHTLTY</sequence>
<keyword evidence="5" id="KW-1185">Reference proteome</keyword>
<dbReference type="PANTHER" id="PTHR43046">
    <property type="entry name" value="GDP-MANNOSE MANNOSYL HYDROLASE"/>
    <property type="match status" value="1"/>
</dbReference>
<dbReference type="PROSITE" id="PS51462">
    <property type="entry name" value="NUDIX"/>
    <property type="match status" value="1"/>
</dbReference>
<evidence type="ECO:0000313" key="4">
    <source>
        <dbReference type="EMBL" id="MBA2872733.1"/>
    </source>
</evidence>
<name>A0A7V9Z278_9BACL</name>